<comment type="cofactor">
    <cofactor evidence="1">
        <name>Zn(2+)</name>
        <dbReference type="ChEBI" id="CHEBI:29105"/>
    </cofactor>
</comment>
<keyword evidence="3" id="KW-0479">Metal-binding</keyword>
<dbReference type="GO" id="GO:0002161">
    <property type="term" value="F:aminoacyl-tRNA deacylase activity"/>
    <property type="evidence" value="ECO:0007669"/>
    <property type="project" value="UniProtKB-ARBA"/>
</dbReference>
<organism evidence="7 8">
    <name type="scientific">Candidatus Allofournierella pullistercoris</name>
    <dbReference type="NCBI Taxonomy" id="2838597"/>
    <lineage>
        <taxon>Bacteria</taxon>
        <taxon>Bacillati</taxon>
        <taxon>Bacillota</taxon>
        <taxon>Clostridia</taxon>
        <taxon>Eubacteriales</taxon>
        <taxon>Oscillospiraceae</taxon>
        <taxon>Allofournierella</taxon>
    </lineage>
</organism>
<sequence length="390" mass="43108">MLKPDALYYTQPPVLAFQALVVEQHHRDGVWQVILDKTAFYPEGGGQPSDRGTLNGIPVLDIQLVEGQVVHTLAQPLEVGSVVQGQVDGDFRLEMSQQHTGEHILSGLLCQMFGAQNLGFHIGKDYLTMDTSIPLTPQQLEQAEQAANRVIWENHPVERLWYDRQQDCTLEYRSKKELHGPVCLIRIGTADCCACCGTHLAYTGQVGMIHILDWQNYKQGTRLFVVCGVRALQAVVQMRQQTSAIRQLLSAKPEGLAVAVEQKCQELEDARQRNAQLEQQLFAALAEHHDPTLPAVEIQLGLSGPSAQRLASVLAQHSQQWAAVLVPDPGQTRCGYVLATTQADRDLRPICKAINQQFSGKGGGKPGLVQGSVQASAQELQDYLYHLMRL</sequence>
<proteinExistence type="predicted"/>
<dbReference type="InterPro" id="IPR009000">
    <property type="entry name" value="Transl_B-barrel_sf"/>
</dbReference>
<dbReference type="AlphaFoldDB" id="A0A948T371"/>
<dbReference type="PANTHER" id="PTHR43462">
    <property type="entry name" value="ALANYL-TRNA EDITING PROTEIN"/>
    <property type="match status" value="1"/>
</dbReference>
<keyword evidence="5" id="KW-0175">Coiled coil</keyword>
<evidence type="ECO:0000313" key="8">
    <source>
        <dbReference type="Proteomes" id="UP000713596"/>
    </source>
</evidence>
<evidence type="ECO:0000256" key="5">
    <source>
        <dbReference type="SAM" id="Coils"/>
    </source>
</evidence>
<dbReference type="GO" id="GO:0006419">
    <property type="term" value="P:alanyl-tRNA aminoacylation"/>
    <property type="evidence" value="ECO:0007669"/>
    <property type="project" value="InterPro"/>
</dbReference>
<dbReference type="Proteomes" id="UP000713596">
    <property type="component" value="Unassembled WGS sequence"/>
</dbReference>
<dbReference type="InterPro" id="IPR018163">
    <property type="entry name" value="Thr/Ala-tRNA-synth_IIc_edit"/>
</dbReference>
<feature type="coiled-coil region" evidence="5">
    <location>
        <begin position="260"/>
        <end position="287"/>
    </location>
</feature>
<dbReference type="InterPro" id="IPR018165">
    <property type="entry name" value="Ala-tRNA-synth_IIc_core"/>
</dbReference>
<dbReference type="GO" id="GO:0004813">
    <property type="term" value="F:alanine-tRNA ligase activity"/>
    <property type="evidence" value="ECO:0007669"/>
    <property type="project" value="InterPro"/>
</dbReference>
<name>A0A948T371_9FIRM</name>
<evidence type="ECO:0000313" key="7">
    <source>
        <dbReference type="EMBL" id="MBU3806593.1"/>
    </source>
</evidence>
<dbReference type="Gene3D" id="3.30.980.10">
    <property type="entry name" value="Threonyl-trna Synthetase, Chain A, domain 2"/>
    <property type="match status" value="1"/>
</dbReference>
<evidence type="ECO:0000256" key="2">
    <source>
        <dbReference type="ARBA" id="ARBA00004496"/>
    </source>
</evidence>
<dbReference type="SMART" id="SM00863">
    <property type="entry name" value="tRNA_SAD"/>
    <property type="match status" value="1"/>
</dbReference>
<dbReference type="GO" id="GO:0005737">
    <property type="term" value="C:cytoplasm"/>
    <property type="evidence" value="ECO:0007669"/>
    <property type="project" value="UniProtKB-SubCell"/>
</dbReference>
<dbReference type="EMBL" id="JAHLFP010000059">
    <property type="protein sequence ID" value="MBU3806593.1"/>
    <property type="molecule type" value="Genomic_DNA"/>
</dbReference>
<comment type="subcellular location">
    <subcellularLocation>
        <location evidence="2">Cytoplasm</location>
    </subcellularLocation>
</comment>
<dbReference type="InterPro" id="IPR012947">
    <property type="entry name" value="tRNA_SAD"/>
</dbReference>
<evidence type="ECO:0000256" key="4">
    <source>
        <dbReference type="ARBA" id="ARBA00022833"/>
    </source>
</evidence>
<dbReference type="SUPFAM" id="SSF55186">
    <property type="entry name" value="ThrRS/AlaRS common domain"/>
    <property type="match status" value="1"/>
</dbReference>
<evidence type="ECO:0000256" key="1">
    <source>
        <dbReference type="ARBA" id="ARBA00001947"/>
    </source>
</evidence>
<evidence type="ECO:0000256" key="3">
    <source>
        <dbReference type="ARBA" id="ARBA00022723"/>
    </source>
</evidence>
<dbReference type="PANTHER" id="PTHR43462:SF1">
    <property type="entry name" value="ALANYL-TRNA EDITING PROTEIN AARSD1"/>
    <property type="match status" value="1"/>
</dbReference>
<evidence type="ECO:0000259" key="6">
    <source>
        <dbReference type="PROSITE" id="PS50860"/>
    </source>
</evidence>
<gene>
    <name evidence="7" type="ORF">H9882_06860</name>
</gene>
<dbReference type="Gene3D" id="2.40.30.130">
    <property type="match status" value="1"/>
</dbReference>
<dbReference type="InterPro" id="IPR051335">
    <property type="entry name" value="Alanyl-tRNA_Editing_Enzymes"/>
</dbReference>
<dbReference type="PROSITE" id="PS50860">
    <property type="entry name" value="AA_TRNA_LIGASE_II_ALA"/>
    <property type="match status" value="1"/>
</dbReference>
<dbReference type="GO" id="GO:0005524">
    <property type="term" value="F:ATP binding"/>
    <property type="evidence" value="ECO:0007669"/>
    <property type="project" value="InterPro"/>
</dbReference>
<dbReference type="Pfam" id="PF01411">
    <property type="entry name" value="tRNA-synt_2c"/>
    <property type="match status" value="1"/>
</dbReference>
<comment type="caution">
    <text evidence="7">The sequence shown here is derived from an EMBL/GenBank/DDBJ whole genome shotgun (WGS) entry which is preliminary data.</text>
</comment>
<protein>
    <submittedName>
        <fullName evidence="7">Alanyl-tRNA editing protein</fullName>
    </submittedName>
</protein>
<dbReference type="GO" id="GO:0003676">
    <property type="term" value="F:nucleic acid binding"/>
    <property type="evidence" value="ECO:0007669"/>
    <property type="project" value="InterPro"/>
</dbReference>
<dbReference type="GO" id="GO:0046872">
    <property type="term" value="F:metal ion binding"/>
    <property type="evidence" value="ECO:0007669"/>
    <property type="project" value="UniProtKB-KW"/>
</dbReference>
<dbReference type="SUPFAM" id="SSF50447">
    <property type="entry name" value="Translation proteins"/>
    <property type="match status" value="1"/>
</dbReference>
<reference evidence="7" key="2">
    <citation type="submission" date="2021-04" db="EMBL/GenBank/DDBJ databases">
        <authorList>
            <person name="Gilroy R."/>
        </authorList>
    </citation>
    <scope>NUCLEOTIDE SEQUENCE</scope>
    <source>
        <strain evidence="7">B5_2728</strain>
    </source>
</reference>
<keyword evidence="4" id="KW-0862">Zinc</keyword>
<accession>A0A948T371</accession>
<feature type="domain" description="Alanyl-transfer RNA synthetases family profile" evidence="6">
    <location>
        <begin position="1"/>
        <end position="222"/>
    </location>
</feature>
<dbReference type="Pfam" id="PF07973">
    <property type="entry name" value="tRNA_SAD"/>
    <property type="match status" value="1"/>
</dbReference>
<reference evidence="7" key="1">
    <citation type="journal article" date="2021" name="PeerJ">
        <title>Extensive microbial diversity within the chicken gut microbiome revealed by metagenomics and culture.</title>
        <authorList>
            <person name="Gilroy R."/>
            <person name="Ravi A."/>
            <person name="Getino M."/>
            <person name="Pursley I."/>
            <person name="Horton D.L."/>
            <person name="Alikhan N.F."/>
            <person name="Baker D."/>
            <person name="Gharbi K."/>
            <person name="Hall N."/>
            <person name="Watson M."/>
            <person name="Adriaenssens E.M."/>
            <person name="Foster-Nyarko E."/>
            <person name="Jarju S."/>
            <person name="Secka A."/>
            <person name="Antonio M."/>
            <person name="Oren A."/>
            <person name="Chaudhuri R.R."/>
            <person name="La Ragione R."/>
            <person name="Hildebrand F."/>
            <person name="Pallen M.J."/>
        </authorList>
    </citation>
    <scope>NUCLEOTIDE SEQUENCE</scope>
    <source>
        <strain evidence="7">B5_2728</strain>
    </source>
</reference>
<dbReference type="InterPro" id="IPR018164">
    <property type="entry name" value="Ala-tRNA-synth_IIc_N"/>
</dbReference>